<organism evidence="1 2">
    <name type="scientific">Vitreoscilla stercoraria</name>
    <dbReference type="NCBI Taxonomy" id="61"/>
    <lineage>
        <taxon>Bacteria</taxon>
        <taxon>Pseudomonadati</taxon>
        <taxon>Pseudomonadota</taxon>
        <taxon>Betaproteobacteria</taxon>
        <taxon>Neisseriales</taxon>
        <taxon>Neisseriaceae</taxon>
        <taxon>Vitreoscilla</taxon>
    </lineage>
</organism>
<accession>A0ABY4E769</accession>
<protein>
    <submittedName>
        <fullName evidence="1">HNH endonuclease</fullName>
    </submittedName>
</protein>
<reference evidence="1" key="2">
    <citation type="journal article" date="2022" name="Res Sq">
        <title>Evolution of multicellular longitudinally dividing oral cavity symbionts (Neisseriaceae).</title>
        <authorList>
            <person name="Nyongesa S."/>
            <person name="Weber P."/>
            <person name="Bernet E."/>
            <person name="Pullido F."/>
            <person name="Nieckarz M."/>
            <person name="Delaby M."/>
            <person name="Nieves C."/>
            <person name="Viehboeck T."/>
            <person name="Krause N."/>
            <person name="Rivera-Millot A."/>
            <person name="Nakamura A."/>
            <person name="Vischer N."/>
            <person name="VanNieuwenhze M."/>
            <person name="Brun Y."/>
            <person name="Cava F."/>
            <person name="Bulgheresi S."/>
            <person name="Veyrier F."/>
        </authorList>
    </citation>
    <scope>NUCLEOTIDE SEQUENCE</scope>
    <source>
        <strain evidence="1">SAG 1488-6</strain>
    </source>
</reference>
<proteinExistence type="predicted"/>
<sequence>MPQPTILYFDEQDSSVSSEPPEVLYLEGARKTITVNAYERHSKARQACLDHYGYQCQVCGFDFERQYGAIGKNFIHVHHREDLACIEAEYQVNPMVDLVPVCPNCHAMLHQKKPAYSIDELKVILKQHDSMANLSE</sequence>
<keyword evidence="2" id="KW-1185">Reference proteome</keyword>
<gene>
    <name evidence="1" type="ORF">LVJ81_08130</name>
</gene>
<dbReference type="InterPro" id="IPR003615">
    <property type="entry name" value="HNH_nuc"/>
</dbReference>
<dbReference type="EMBL" id="CP091512">
    <property type="protein sequence ID" value="UOO91614.1"/>
    <property type="molecule type" value="Genomic_DNA"/>
</dbReference>
<keyword evidence="1" id="KW-0378">Hydrolase</keyword>
<name>A0ABY4E769_VITST</name>
<dbReference type="CDD" id="cd00085">
    <property type="entry name" value="HNHc"/>
    <property type="match status" value="1"/>
</dbReference>
<evidence type="ECO:0000313" key="2">
    <source>
        <dbReference type="Proteomes" id="UP000832034"/>
    </source>
</evidence>
<keyword evidence="1" id="KW-0255">Endonuclease</keyword>
<evidence type="ECO:0000313" key="1">
    <source>
        <dbReference type="EMBL" id="UOO91614.1"/>
    </source>
</evidence>
<dbReference type="Proteomes" id="UP000832034">
    <property type="component" value="Chromosome"/>
</dbReference>
<dbReference type="GO" id="GO:0004519">
    <property type="term" value="F:endonuclease activity"/>
    <property type="evidence" value="ECO:0007669"/>
    <property type="project" value="UniProtKB-KW"/>
</dbReference>
<reference evidence="1" key="1">
    <citation type="submission" date="2021-12" db="EMBL/GenBank/DDBJ databases">
        <authorList>
            <person name="Veyrier F.J."/>
        </authorList>
    </citation>
    <scope>NUCLEOTIDE SEQUENCE</scope>
    <source>
        <strain evidence="1">SAG 1488-6</strain>
    </source>
</reference>
<keyword evidence="1" id="KW-0540">Nuclease</keyword>
<dbReference type="RefSeq" id="WP_019958420.1">
    <property type="nucleotide sequence ID" value="NZ_CP091512.1"/>
</dbReference>